<gene>
    <name evidence="1" type="ORF">F383_35582</name>
</gene>
<comment type="caution">
    <text evidence="1">The sequence shown here is derived from an EMBL/GenBank/DDBJ whole genome shotgun (WGS) entry which is preliminary data.</text>
</comment>
<keyword evidence="2" id="KW-1185">Reference proteome</keyword>
<evidence type="ECO:0000313" key="2">
    <source>
        <dbReference type="Proteomes" id="UP000032142"/>
    </source>
</evidence>
<sequence length="13" mass="1597">MYRLVLKMIVMVT</sequence>
<reference evidence="2" key="1">
    <citation type="submission" date="2014-09" db="EMBL/GenBank/DDBJ databases">
        <authorList>
            <person name="Mudge J."/>
            <person name="Ramaraj T."/>
            <person name="Lindquist I.E."/>
            <person name="Bharti A.K."/>
            <person name="Sundararajan A."/>
            <person name="Cameron C.T."/>
            <person name="Woodward J.E."/>
            <person name="May G.D."/>
            <person name="Brubaker C."/>
            <person name="Broadhvest J."/>
            <person name="Wilkins T.A."/>
        </authorList>
    </citation>
    <scope>NUCLEOTIDE SEQUENCE</scope>
    <source>
        <strain evidence="2">cv. AKA8401</strain>
    </source>
</reference>
<protein>
    <submittedName>
        <fullName evidence="1">Uncharacterized protein</fullName>
    </submittedName>
</protein>
<dbReference type="Proteomes" id="UP000032142">
    <property type="component" value="Unassembled WGS sequence"/>
</dbReference>
<name>A0A0B0N6N5_GOSAR</name>
<proteinExistence type="predicted"/>
<accession>A0A0B0N6N5</accession>
<organism evidence="1 2">
    <name type="scientific">Gossypium arboreum</name>
    <name type="common">Tree cotton</name>
    <name type="synonym">Gossypium nanking</name>
    <dbReference type="NCBI Taxonomy" id="29729"/>
    <lineage>
        <taxon>Eukaryota</taxon>
        <taxon>Viridiplantae</taxon>
        <taxon>Streptophyta</taxon>
        <taxon>Embryophyta</taxon>
        <taxon>Tracheophyta</taxon>
        <taxon>Spermatophyta</taxon>
        <taxon>Magnoliopsida</taxon>
        <taxon>eudicotyledons</taxon>
        <taxon>Gunneridae</taxon>
        <taxon>Pentapetalae</taxon>
        <taxon>rosids</taxon>
        <taxon>malvids</taxon>
        <taxon>Malvales</taxon>
        <taxon>Malvaceae</taxon>
        <taxon>Malvoideae</taxon>
        <taxon>Gossypium</taxon>
    </lineage>
</organism>
<dbReference type="EMBL" id="JRRC01495128">
    <property type="protein sequence ID" value="KHG08317.1"/>
    <property type="molecule type" value="Genomic_DNA"/>
</dbReference>
<evidence type="ECO:0000313" key="1">
    <source>
        <dbReference type="EMBL" id="KHG08317.1"/>
    </source>
</evidence>